<dbReference type="Proteomes" id="UP001066276">
    <property type="component" value="Chromosome 11"/>
</dbReference>
<protein>
    <submittedName>
        <fullName evidence="1">Uncharacterized protein</fullName>
    </submittedName>
</protein>
<gene>
    <name evidence="1" type="ORF">NDU88_005825</name>
</gene>
<accession>A0AAV7LMA7</accession>
<proteinExistence type="predicted"/>
<comment type="caution">
    <text evidence="1">The sequence shown here is derived from an EMBL/GenBank/DDBJ whole genome shotgun (WGS) entry which is preliminary data.</text>
</comment>
<organism evidence="1 2">
    <name type="scientific">Pleurodeles waltl</name>
    <name type="common">Iberian ribbed newt</name>
    <dbReference type="NCBI Taxonomy" id="8319"/>
    <lineage>
        <taxon>Eukaryota</taxon>
        <taxon>Metazoa</taxon>
        <taxon>Chordata</taxon>
        <taxon>Craniata</taxon>
        <taxon>Vertebrata</taxon>
        <taxon>Euteleostomi</taxon>
        <taxon>Amphibia</taxon>
        <taxon>Batrachia</taxon>
        <taxon>Caudata</taxon>
        <taxon>Salamandroidea</taxon>
        <taxon>Salamandridae</taxon>
        <taxon>Pleurodelinae</taxon>
        <taxon>Pleurodeles</taxon>
    </lineage>
</organism>
<name>A0AAV7LMA7_PLEWA</name>
<reference evidence="1" key="1">
    <citation type="journal article" date="2022" name="bioRxiv">
        <title>Sequencing and chromosome-scale assembly of the giantPleurodeles waltlgenome.</title>
        <authorList>
            <person name="Brown T."/>
            <person name="Elewa A."/>
            <person name="Iarovenko S."/>
            <person name="Subramanian E."/>
            <person name="Araus A.J."/>
            <person name="Petzold A."/>
            <person name="Susuki M."/>
            <person name="Suzuki K.-i.T."/>
            <person name="Hayashi T."/>
            <person name="Toyoda A."/>
            <person name="Oliveira C."/>
            <person name="Osipova E."/>
            <person name="Leigh N.D."/>
            <person name="Simon A."/>
            <person name="Yun M.H."/>
        </authorList>
    </citation>
    <scope>NUCLEOTIDE SEQUENCE</scope>
    <source>
        <strain evidence="1">20211129_DDA</strain>
        <tissue evidence="1">Liver</tissue>
    </source>
</reference>
<dbReference type="EMBL" id="JANPWB010000015">
    <property type="protein sequence ID" value="KAJ1092715.1"/>
    <property type="molecule type" value="Genomic_DNA"/>
</dbReference>
<evidence type="ECO:0000313" key="1">
    <source>
        <dbReference type="EMBL" id="KAJ1092715.1"/>
    </source>
</evidence>
<evidence type="ECO:0000313" key="2">
    <source>
        <dbReference type="Proteomes" id="UP001066276"/>
    </source>
</evidence>
<sequence>MPKVQDGSWHGWSGMTAGALRLYGGRIVNTQTEIKDAFVAYYCTLYLEISAPSVDALPRLDPLPRAELDAHLQIKELQLALIQIAHAKTPGTDVLPVEYFAAFSATLSL</sequence>
<dbReference type="AlphaFoldDB" id="A0AAV7LMA7"/>
<keyword evidence="2" id="KW-1185">Reference proteome</keyword>